<evidence type="ECO:0000256" key="1">
    <source>
        <dbReference type="ARBA" id="ARBA00004191"/>
    </source>
</evidence>
<evidence type="ECO:0000313" key="10">
    <source>
        <dbReference type="Proteomes" id="UP000095606"/>
    </source>
</evidence>
<evidence type="ECO:0000313" key="11">
    <source>
        <dbReference type="Proteomes" id="UP001060104"/>
    </source>
</evidence>
<dbReference type="RefSeq" id="WP_055271576.1">
    <property type="nucleotide sequence ID" value="NZ_CABMFH010000037.1"/>
</dbReference>
<sequence>MKQLFKILMMAVFATAFIACNDDDGVSFVGKDNYIVAFSLTVDGVTYDASITEGKIKVSIPYNVSLENAKASYTLSENARINPDPAEITAWDEEWQFIATADNKESRVYHYTYEYSDISKSGNVVLETQADVDKFKATQINSIDGNLTIGTDNGDGIENLDGLSNLESVTNSIIIKSSYKGQNLEGLASLKHAGSIKLGTLYKMSDNETLEDIALPALEEITGDLILRNALVKNINLPLLASVGETFNITTDNLTSVNVNMLSFIGDDLTLIGSTTATESSDIESIVFPQLKKVGGNMTIQYQKSMTSIYYPVLEEIDGMTTLDQCSQMPGLVFPELVRSGGFTFTQCSALSDIQAPEMLKSGEIYIRNCSNVNNIDFSKMTEVDGDLYLNSGTIKDLTGFAALETVNGVFTLTGVKNVSDFSCLSHLKNVKGLSLGGVGITELDLRGIDFNGGELRLTCEKLATVKADDTFNGSIYIRPDNTSRITSFTFEGFSVINGNFESGNFNYVTAFTLPMKIIKGDAIIAISGVTAAPVKDIDIPNLTEVGGSLAIQQIPKAAAKCSFGSLMKVGKSLNMKVTSLRCGVEMPKLQSIGEAFTSEENKVSTWQISDEEEFNYPELTIINGSLTINTGAKTDFKIEKFSFPKLRAIEGGLTISPTRITDAYRNEALTTLEFPSLESVESIKIVNQNALKNFSTFAPLFTKNILTETSQWSVSTCGYNPTYADMKAGKYEEP</sequence>
<dbReference type="InterPro" id="IPR000494">
    <property type="entry name" value="Rcpt_L-dom"/>
</dbReference>
<dbReference type="GeneID" id="69592065"/>
<feature type="domain" description="Receptor L-domain" evidence="7">
    <location>
        <begin position="142"/>
        <end position="223"/>
    </location>
</feature>
<dbReference type="EMBL" id="CZAE01000035">
    <property type="protein sequence ID" value="CUQ27081.1"/>
    <property type="molecule type" value="Genomic_DNA"/>
</dbReference>
<comment type="subcellular location">
    <subcellularLocation>
        <location evidence="1">Secreted</location>
        <location evidence="1">Cell wall</location>
    </subcellularLocation>
</comment>
<dbReference type="Pfam" id="PF01030">
    <property type="entry name" value="Recep_L_domain"/>
    <property type="match status" value="1"/>
</dbReference>
<evidence type="ECO:0000256" key="2">
    <source>
        <dbReference type="ARBA" id="ARBA00022512"/>
    </source>
</evidence>
<organism evidence="8 10">
    <name type="scientific">Bacteroides faecis</name>
    <dbReference type="NCBI Taxonomy" id="674529"/>
    <lineage>
        <taxon>Bacteria</taxon>
        <taxon>Pseudomonadati</taxon>
        <taxon>Bacteroidota</taxon>
        <taxon>Bacteroidia</taxon>
        <taxon>Bacteroidales</taxon>
        <taxon>Bacteroidaceae</taxon>
        <taxon>Bacteroides</taxon>
    </lineage>
</organism>
<dbReference type="AlphaFoldDB" id="A0A3E5G3C5"/>
<accession>A0A3E5G3C5</accession>
<dbReference type="InterPro" id="IPR036941">
    <property type="entry name" value="Rcpt_L-dom_sf"/>
</dbReference>
<evidence type="ECO:0000259" key="7">
    <source>
        <dbReference type="Pfam" id="PF01030"/>
    </source>
</evidence>
<proteinExistence type="predicted"/>
<keyword evidence="11" id="KW-1185">Reference proteome</keyword>
<dbReference type="PROSITE" id="PS51257">
    <property type="entry name" value="PROKAR_LIPOPROTEIN"/>
    <property type="match status" value="1"/>
</dbReference>
<keyword evidence="5" id="KW-0325">Glycoprotein</keyword>
<dbReference type="Gene3D" id="2.60.40.2340">
    <property type="match status" value="1"/>
</dbReference>
<reference evidence="8 10" key="1">
    <citation type="submission" date="2015-09" db="EMBL/GenBank/DDBJ databases">
        <authorList>
            <consortium name="Pathogen Informatics"/>
        </authorList>
    </citation>
    <scope>NUCLEOTIDE SEQUENCE [LARGE SCALE GENOMIC DNA]</scope>
    <source>
        <strain evidence="8 10">2789STDY5834846</strain>
    </source>
</reference>
<keyword evidence="3" id="KW-0964">Secreted</keyword>
<evidence type="ECO:0000256" key="5">
    <source>
        <dbReference type="ARBA" id="ARBA00023180"/>
    </source>
</evidence>
<evidence type="ECO:0000313" key="8">
    <source>
        <dbReference type="EMBL" id="CUQ27081.1"/>
    </source>
</evidence>
<dbReference type="PANTHER" id="PTHR31018">
    <property type="entry name" value="SPORULATION-SPECIFIC PROTEIN-RELATED"/>
    <property type="match status" value="1"/>
</dbReference>
<dbReference type="SUPFAM" id="SSF52058">
    <property type="entry name" value="L domain-like"/>
    <property type="match status" value="3"/>
</dbReference>
<evidence type="ECO:0000256" key="3">
    <source>
        <dbReference type="ARBA" id="ARBA00022525"/>
    </source>
</evidence>
<dbReference type="InterPro" id="IPR051648">
    <property type="entry name" value="CWI-Assembly_Regulator"/>
</dbReference>
<dbReference type="GO" id="GO:0030313">
    <property type="term" value="C:cell envelope"/>
    <property type="evidence" value="ECO:0007669"/>
    <property type="project" value="UniProtKB-SubCell"/>
</dbReference>
<dbReference type="Proteomes" id="UP001060104">
    <property type="component" value="Chromosome"/>
</dbReference>
<keyword evidence="4 6" id="KW-0732">Signal</keyword>
<reference evidence="9" key="2">
    <citation type="submission" date="2022-08" db="EMBL/GenBank/DDBJ databases">
        <title>Genome Sequencing of Bacteroides fragilis Group Isolates with Nanopore Technology.</title>
        <authorList>
            <person name="Tisza M.J."/>
            <person name="Smith D."/>
            <person name="Dekker J.P."/>
        </authorList>
    </citation>
    <scope>NUCLEOTIDE SEQUENCE</scope>
    <source>
        <strain evidence="9">BFG-527</strain>
    </source>
</reference>
<feature type="signal peptide" evidence="6">
    <location>
        <begin position="1"/>
        <end position="21"/>
    </location>
</feature>
<accession>A0A174V1L5</accession>
<keyword evidence="2" id="KW-0134">Cell wall</keyword>
<evidence type="ECO:0000256" key="4">
    <source>
        <dbReference type="ARBA" id="ARBA00022729"/>
    </source>
</evidence>
<dbReference type="Proteomes" id="UP000095606">
    <property type="component" value="Unassembled WGS sequence"/>
</dbReference>
<name>A0A3E5G3C5_9BACE</name>
<protein>
    <submittedName>
        <fullName evidence="8">Cell wall biogenesis protein</fullName>
    </submittedName>
    <submittedName>
        <fullName evidence="9">DUF4971 domain-containing protein</fullName>
    </submittedName>
</protein>
<evidence type="ECO:0000313" key="9">
    <source>
        <dbReference type="EMBL" id="UVQ74712.1"/>
    </source>
</evidence>
<feature type="chain" id="PRO_5041088728" evidence="6">
    <location>
        <begin position="22"/>
        <end position="735"/>
    </location>
</feature>
<evidence type="ECO:0000256" key="6">
    <source>
        <dbReference type="SAM" id="SignalP"/>
    </source>
</evidence>
<dbReference type="PANTHER" id="PTHR31018:SF3">
    <property type="entry name" value="RECEPTOR PROTEIN-TYROSINE KINASE"/>
    <property type="match status" value="1"/>
</dbReference>
<dbReference type="Gene3D" id="3.80.20.20">
    <property type="entry name" value="Receptor L-domain"/>
    <property type="match status" value="2"/>
</dbReference>
<dbReference type="EMBL" id="CP103141">
    <property type="protein sequence ID" value="UVQ74712.1"/>
    <property type="molecule type" value="Genomic_DNA"/>
</dbReference>
<gene>
    <name evidence="8" type="ORF">ERS852461_04785</name>
    <name evidence="9" type="ORF">NXY30_27910</name>
</gene>